<keyword evidence="2" id="KW-1185">Reference proteome</keyword>
<name>A0A841FLK9_9ACTN</name>
<gene>
    <name evidence="1" type="ORF">HNR73_006091</name>
</gene>
<comment type="caution">
    <text evidence="1">The sequence shown here is derived from an EMBL/GenBank/DDBJ whole genome shotgun (WGS) entry which is preliminary data.</text>
</comment>
<sequence length="66" mass="7430">MLPERNGVIADGVVWDDGEAVLRWRGDTTGVRQSEDFRHWTQIDTVHGHHGTTHIAWLDDPPVVSS</sequence>
<accession>A0A841FLK9</accession>
<dbReference type="Proteomes" id="UP000548476">
    <property type="component" value="Unassembled WGS sequence"/>
</dbReference>
<reference evidence="1 2" key="1">
    <citation type="submission" date="2020-08" db="EMBL/GenBank/DDBJ databases">
        <title>Genomic Encyclopedia of Type Strains, Phase IV (KMG-IV): sequencing the most valuable type-strain genomes for metagenomic binning, comparative biology and taxonomic classification.</title>
        <authorList>
            <person name="Goeker M."/>
        </authorList>
    </citation>
    <scope>NUCLEOTIDE SEQUENCE [LARGE SCALE GENOMIC DNA]</scope>
    <source>
        <strain evidence="1 2">YIM 65646</strain>
    </source>
</reference>
<evidence type="ECO:0000313" key="1">
    <source>
        <dbReference type="EMBL" id="MBB6038211.1"/>
    </source>
</evidence>
<evidence type="ECO:0000313" key="2">
    <source>
        <dbReference type="Proteomes" id="UP000548476"/>
    </source>
</evidence>
<proteinExistence type="predicted"/>
<dbReference type="RefSeq" id="WP_184790999.1">
    <property type="nucleotide sequence ID" value="NZ_BONT01000047.1"/>
</dbReference>
<dbReference type="AlphaFoldDB" id="A0A841FLK9"/>
<organism evidence="1 2">
    <name type="scientific">Phytomonospora endophytica</name>
    <dbReference type="NCBI Taxonomy" id="714109"/>
    <lineage>
        <taxon>Bacteria</taxon>
        <taxon>Bacillati</taxon>
        <taxon>Actinomycetota</taxon>
        <taxon>Actinomycetes</taxon>
        <taxon>Micromonosporales</taxon>
        <taxon>Micromonosporaceae</taxon>
        <taxon>Phytomonospora</taxon>
    </lineage>
</organism>
<protein>
    <submittedName>
        <fullName evidence="1">Uncharacterized protein</fullName>
    </submittedName>
</protein>
<dbReference type="EMBL" id="JACHGT010000015">
    <property type="protein sequence ID" value="MBB6038211.1"/>
    <property type="molecule type" value="Genomic_DNA"/>
</dbReference>